<protein>
    <submittedName>
        <fullName evidence="2">Uncharacterized protein</fullName>
    </submittedName>
</protein>
<accession>A0ABW2CN27</accession>
<dbReference type="PROSITE" id="PS51318">
    <property type="entry name" value="TAT"/>
    <property type="match status" value="1"/>
</dbReference>
<organism evidence="2 3">
    <name type="scientific">Actinomadura yumaensis</name>
    <dbReference type="NCBI Taxonomy" id="111807"/>
    <lineage>
        <taxon>Bacteria</taxon>
        <taxon>Bacillati</taxon>
        <taxon>Actinomycetota</taxon>
        <taxon>Actinomycetes</taxon>
        <taxon>Streptosporangiales</taxon>
        <taxon>Thermomonosporaceae</taxon>
        <taxon>Actinomadura</taxon>
    </lineage>
</organism>
<name>A0ABW2CN27_9ACTN</name>
<proteinExistence type="predicted"/>
<sequence>MRITRRLVAAAAAAALAGPLLSMPSAHAAGAYTCFSGERTPAQNGYDLTANGCDGGSGADVLIRVMVGPAAGLHRCRTSFSWNGFLSAQGCREER</sequence>
<dbReference type="RefSeq" id="WP_160822597.1">
    <property type="nucleotide sequence ID" value="NZ_JBHSXE010000001.1"/>
</dbReference>
<evidence type="ECO:0000313" key="2">
    <source>
        <dbReference type="EMBL" id="MFC6882330.1"/>
    </source>
</evidence>
<keyword evidence="1" id="KW-0732">Signal</keyword>
<evidence type="ECO:0000256" key="1">
    <source>
        <dbReference type="SAM" id="SignalP"/>
    </source>
</evidence>
<dbReference type="EMBL" id="JBHSXS010000012">
    <property type="protein sequence ID" value="MFC6882330.1"/>
    <property type="molecule type" value="Genomic_DNA"/>
</dbReference>
<reference evidence="3" key="1">
    <citation type="journal article" date="2019" name="Int. J. Syst. Evol. Microbiol.">
        <title>The Global Catalogue of Microorganisms (GCM) 10K type strain sequencing project: providing services to taxonomists for standard genome sequencing and annotation.</title>
        <authorList>
            <consortium name="The Broad Institute Genomics Platform"/>
            <consortium name="The Broad Institute Genome Sequencing Center for Infectious Disease"/>
            <person name="Wu L."/>
            <person name="Ma J."/>
        </authorList>
    </citation>
    <scope>NUCLEOTIDE SEQUENCE [LARGE SCALE GENOMIC DNA]</scope>
    <source>
        <strain evidence="3">JCM 3369</strain>
    </source>
</reference>
<dbReference type="Proteomes" id="UP001596380">
    <property type="component" value="Unassembled WGS sequence"/>
</dbReference>
<comment type="caution">
    <text evidence="2">The sequence shown here is derived from an EMBL/GenBank/DDBJ whole genome shotgun (WGS) entry which is preliminary data.</text>
</comment>
<feature type="chain" id="PRO_5045103401" evidence="1">
    <location>
        <begin position="29"/>
        <end position="95"/>
    </location>
</feature>
<dbReference type="InterPro" id="IPR006311">
    <property type="entry name" value="TAT_signal"/>
</dbReference>
<evidence type="ECO:0000313" key="3">
    <source>
        <dbReference type="Proteomes" id="UP001596380"/>
    </source>
</evidence>
<keyword evidence="3" id="KW-1185">Reference proteome</keyword>
<feature type="signal peptide" evidence="1">
    <location>
        <begin position="1"/>
        <end position="28"/>
    </location>
</feature>
<gene>
    <name evidence="2" type="ORF">ACFQKB_21425</name>
</gene>